<proteinExistence type="predicted"/>
<accession>A0A381S749</accession>
<name>A0A381S749_9ZZZZ</name>
<sequence length="44" mass="5166">MGSDEGANLIYFFQIRQILLKINKFDFIIVNIPIGMIFHYICTD</sequence>
<organism evidence="1">
    <name type="scientific">marine metagenome</name>
    <dbReference type="NCBI Taxonomy" id="408172"/>
    <lineage>
        <taxon>unclassified sequences</taxon>
        <taxon>metagenomes</taxon>
        <taxon>ecological metagenomes</taxon>
    </lineage>
</organism>
<gene>
    <name evidence="1" type="ORF">METZ01_LOCUS52153</name>
</gene>
<evidence type="ECO:0000313" key="1">
    <source>
        <dbReference type="EMBL" id="SUZ99299.1"/>
    </source>
</evidence>
<protein>
    <submittedName>
        <fullName evidence="1">Uncharacterized protein</fullName>
    </submittedName>
</protein>
<reference evidence="1" key="1">
    <citation type="submission" date="2018-05" db="EMBL/GenBank/DDBJ databases">
        <authorList>
            <person name="Lanie J.A."/>
            <person name="Ng W.-L."/>
            <person name="Kazmierczak K.M."/>
            <person name="Andrzejewski T.M."/>
            <person name="Davidsen T.M."/>
            <person name="Wayne K.J."/>
            <person name="Tettelin H."/>
            <person name="Glass J.I."/>
            <person name="Rusch D."/>
            <person name="Podicherti R."/>
            <person name="Tsui H.-C.T."/>
            <person name="Winkler M.E."/>
        </authorList>
    </citation>
    <scope>NUCLEOTIDE SEQUENCE</scope>
</reference>
<dbReference type="EMBL" id="UINC01002689">
    <property type="protein sequence ID" value="SUZ99299.1"/>
    <property type="molecule type" value="Genomic_DNA"/>
</dbReference>
<dbReference type="AlphaFoldDB" id="A0A381S749"/>